<dbReference type="OrthoDB" id="9151424at2"/>
<organism evidence="2 3">
    <name type="scientific">Alysiella crassa</name>
    <dbReference type="NCBI Taxonomy" id="153491"/>
    <lineage>
        <taxon>Bacteria</taxon>
        <taxon>Pseudomonadati</taxon>
        <taxon>Pseudomonadota</taxon>
        <taxon>Betaproteobacteria</taxon>
        <taxon>Neisseriales</taxon>
        <taxon>Neisseriaceae</taxon>
        <taxon>Alysiella</taxon>
    </lineage>
</organism>
<gene>
    <name evidence="2" type="ORF">NCTC10283_00488</name>
</gene>
<dbReference type="SUPFAM" id="SSF56024">
    <property type="entry name" value="Phospholipase D/nuclease"/>
    <property type="match status" value="1"/>
</dbReference>
<dbReference type="Gene3D" id="3.30.870.10">
    <property type="entry name" value="Endonuclease Chain A"/>
    <property type="match status" value="1"/>
</dbReference>
<name>A0A376BKZ7_9NEIS</name>
<dbReference type="RefSeq" id="WP_034291956.1">
    <property type="nucleotide sequence ID" value="NZ_CP091519.2"/>
</dbReference>
<feature type="domain" description="Restriction endonuclease type II NgoFVII N-terminal" evidence="1">
    <location>
        <begin position="70"/>
        <end position="137"/>
    </location>
</feature>
<dbReference type="Pfam" id="PF09565">
    <property type="entry name" value="RE_NgoFVII"/>
    <property type="match status" value="1"/>
</dbReference>
<keyword evidence="3" id="KW-1185">Reference proteome</keyword>
<evidence type="ECO:0000313" key="3">
    <source>
        <dbReference type="Proteomes" id="UP000254209"/>
    </source>
</evidence>
<proteinExistence type="predicted"/>
<dbReference type="Proteomes" id="UP000254209">
    <property type="component" value="Unassembled WGS sequence"/>
</dbReference>
<evidence type="ECO:0000313" key="2">
    <source>
        <dbReference type="EMBL" id="SSY70399.1"/>
    </source>
</evidence>
<dbReference type="InterPro" id="IPR019065">
    <property type="entry name" value="RE_NgoFVII_N"/>
</dbReference>
<protein>
    <submittedName>
        <fullName evidence="2">Predicted HKD family nuclease</fullName>
    </submittedName>
</protein>
<evidence type="ECO:0000259" key="1">
    <source>
        <dbReference type="Pfam" id="PF09565"/>
    </source>
</evidence>
<dbReference type="STRING" id="1120980.GCA_000745955_00857"/>
<dbReference type="AlphaFoldDB" id="A0A376BKZ7"/>
<dbReference type="CDD" id="cd09117">
    <property type="entry name" value="PLDc_Bfil_DEXD_like"/>
    <property type="match status" value="1"/>
</dbReference>
<sequence length="395" mass="46430">MKFIIKANQLTNKFIELSEIYTNIAFATAWASSQHIAFQELLEKHQHKIQFSVIGLHFYQTDPRVLWDFENHHNIKFMKQTNGVFHPKIYVFWNDETDWAILMGSANFTNAAFNGKNIESTILISSDDSETKFFSQIIDFLKDCFNDASYLTLEEIKKYQQLYRFRQKEQNALSNQYNNKNMEKSILNVDILNYSWHEYFNIIQKDIHHGFTERLEILAFTHELFLNNDDFSKMDLPNRQFIAGTGRGKSGWFGSMIGNGQFKNAINENSSMLAQAINQIPLFGAVSEQAFFDYIEIYQSTPQFSDKPNSLGTATRLLSMKRPDLFICFNNKNRHKICDDLGIKKSNMTAERYWFEVLQRFYDTAWFNSEEPQNEEEKCAWCGRMALLDCVYYQE</sequence>
<accession>A0A376BKZ7</accession>
<dbReference type="EMBL" id="UFSO01000002">
    <property type="protein sequence ID" value="SSY70399.1"/>
    <property type="molecule type" value="Genomic_DNA"/>
</dbReference>
<reference evidence="2 3" key="1">
    <citation type="submission" date="2018-06" db="EMBL/GenBank/DDBJ databases">
        <authorList>
            <consortium name="Pathogen Informatics"/>
            <person name="Doyle S."/>
        </authorList>
    </citation>
    <scope>NUCLEOTIDE SEQUENCE [LARGE SCALE GENOMIC DNA]</scope>
    <source>
        <strain evidence="2 3">NCTC10283</strain>
    </source>
</reference>